<feature type="domain" description="Disease resistance R13L4/SHOC-2-like LRR" evidence="9">
    <location>
        <begin position="561"/>
        <end position="760"/>
    </location>
</feature>
<evidence type="ECO:0000259" key="8">
    <source>
        <dbReference type="Pfam" id="PF23559"/>
    </source>
</evidence>
<dbReference type="InterPro" id="IPR002182">
    <property type="entry name" value="NB-ARC"/>
</dbReference>
<organism evidence="10 11">
    <name type="scientific">Populus alba x Populus x berolinensis</name>
    <dbReference type="NCBI Taxonomy" id="444605"/>
    <lineage>
        <taxon>Eukaryota</taxon>
        <taxon>Viridiplantae</taxon>
        <taxon>Streptophyta</taxon>
        <taxon>Embryophyta</taxon>
        <taxon>Tracheophyta</taxon>
        <taxon>Spermatophyta</taxon>
        <taxon>Magnoliopsida</taxon>
        <taxon>eudicotyledons</taxon>
        <taxon>Gunneridae</taxon>
        <taxon>Pentapetalae</taxon>
        <taxon>rosids</taxon>
        <taxon>fabids</taxon>
        <taxon>Malpighiales</taxon>
        <taxon>Salicaceae</taxon>
        <taxon>Saliceae</taxon>
        <taxon>Populus</taxon>
    </lineage>
</organism>
<dbReference type="FunFam" id="1.10.10.10:FF:000322">
    <property type="entry name" value="Probable disease resistance protein At1g63360"/>
    <property type="match status" value="1"/>
</dbReference>
<keyword evidence="5" id="KW-0175">Coiled coil</keyword>
<evidence type="ECO:0000259" key="9">
    <source>
        <dbReference type="Pfam" id="PF23598"/>
    </source>
</evidence>
<evidence type="ECO:0000313" key="10">
    <source>
        <dbReference type="EMBL" id="KAJ6960743.1"/>
    </source>
</evidence>
<feature type="domain" description="NB-ARC" evidence="6">
    <location>
        <begin position="174"/>
        <end position="346"/>
    </location>
</feature>
<evidence type="ECO:0000313" key="11">
    <source>
        <dbReference type="Proteomes" id="UP001164929"/>
    </source>
</evidence>
<dbReference type="Pfam" id="PF23598">
    <property type="entry name" value="LRR_14"/>
    <property type="match status" value="1"/>
</dbReference>
<dbReference type="SUPFAM" id="SSF52058">
    <property type="entry name" value="L domain-like"/>
    <property type="match status" value="1"/>
</dbReference>
<dbReference type="Gene3D" id="1.20.5.4130">
    <property type="match status" value="1"/>
</dbReference>
<dbReference type="PANTHER" id="PTHR36766">
    <property type="entry name" value="PLANT BROAD-SPECTRUM MILDEW RESISTANCE PROTEIN RPW8"/>
    <property type="match status" value="1"/>
</dbReference>
<proteinExistence type="predicted"/>
<reference evidence="10" key="1">
    <citation type="journal article" date="2023" name="Mol. Ecol. Resour.">
        <title>Chromosome-level genome assembly of a triploid poplar Populus alba 'Berolinensis'.</title>
        <authorList>
            <person name="Chen S."/>
            <person name="Yu Y."/>
            <person name="Wang X."/>
            <person name="Wang S."/>
            <person name="Zhang T."/>
            <person name="Zhou Y."/>
            <person name="He R."/>
            <person name="Meng N."/>
            <person name="Wang Y."/>
            <person name="Liu W."/>
            <person name="Liu Z."/>
            <person name="Liu J."/>
            <person name="Guo Q."/>
            <person name="Huang H."/>
            <person name="Sederoff R.R."/>
            <person name="Wang G."/>
            <person name="Qu G."/>
            <person name="Chen S."/>
        </authorList>
    </citation>
    <scope>NUCLEOTIDE SEQUENCE</scope>
    <source>
        <strain evidence="10">SC-2020</strain>
    </source>
</reference>
<dbReference type="Pfam" id="PF18052">
    <property type="entry name" value="Rx_N"/>
    <property type="match status" value="1"/>
</dbReference>
<keyword evidence="3" id="KW-0611">Plant defense</keyword>
<feature type="domain" description="Disease resistance protein winged helix" evidence="8">
    <location>
        <begin position="429"/>
        <end position="500"/>
    </location>
</feature>
<dbReference type="PANTHER" id="PTHR36766:SF50">
    <property type="entry name" value="DISEASE RESISTANCE PROTEIN RGA3"/>
    <property type="match status" value="1"/>
</dbReference>
<dbReference type="EMBL" id="JAQIZT010000017">
    <property type="protein sequence ID" value="KAJ6960743.1"/>
    <property type="molecule type" value="Genomic_DNA"/>
</dbReference>
<feature type="coiled-coil region" evidence="5">
    <location>
        <begin position="27"/>
        <end position="54"/>
    </location>
</feature>
<keyword evidence="11" id="KW-1185">Reference proteome</keyword>
<dbReference type="InterPro" id="IPR041118">
    <property type="entry name" value="Rx_N"/>
</dbReference>
<dbReference type="Gene3D" id="1.10.10.10">
    <property type="entry name" value="Winged helix-like DNA-binding domain superfamily/Winged helix DNA-binding domain"/>
    <property type="match status" value="1"/>
</dbReference>
<evidence type="ECO:0000256" key="4">
    <source>
        <dbReference type="ARBA" id="ARBA00022840"/>
    </source>
</evidence>
<accession>A0AAD6LHJ0</accession>
<keyword evidence="2" id="KW-0547">Nucleotide-binding</keyword>
<sequence>METFATEIAKSLLGKLGSFAVQEFRLAWGLEDDLARLEERLKAINAVLSDAEKQQSKNDRIRLWLHMLREVLYDAEDVLDEIECETLRRQVVKTTGSTSSKVRRSLGLSSNKIAFRLRMGHKIKKIIERLAEISSLKSDFNLIEQPIDCGHVLHEETEMNRSFESFSGLIGRDEDKERIINLLVAPFKVVDAHPLVLPIVGMGGLGKTSLAKSVCDAENVKSHFELKMEACVSDDFSLKQVIQKIIKSATGEGCADLNEGELIQKLEDIMKGKKYLLLLDDVWDEDARKWMLLKPLLSKGAGGSKIIVTTRIQRVAEIMGTVTAYNLSLLGQEDCLSLFYKCAFKEGQMELYPNLVGIGKEIVAKCKQVPLAVINMGAQLYGKTDEKVWESVRDSEKWEEEGDGILPALKISYQRLPTHLKRCFLYCSVFPKDYVFADLVLVQFWMAHGLILQSSNPNENLEDVALRYVRELISRCFFQDYVDKIIGAIFKMHDLMHDLASSLAQNEFSIISSQNHQISKTTRHLSVIDPDSFFHQTLPKFSNEFHHVRSIAFADSIVGPTCKTDFEKCLSEFKHLRSLELLDDSEFEAFPERIGALKHLRYIHFGKNTNIKRLPKSIFKLQNLQALLTGEGLEELPKDVSYMISLRFLFLVTKQKRLPEEGIGCLECLQALYIDGCENLENLCEDMQGLRSLRRLVIAGCDSLISLPRSIKCLTTLEELFIINCEELDLMTIEEEIEEKIQPLSLSLRIVMFEYLPATIALPEQFLQGSAESLQTFIIRDCPNIEEIPDCIGNLKKLQNLEISDCPRLSKKCRSGTGEDWPKIKHIPKIKVADDDSDEETSHAALKKKTKTDKTSCVLKRQVQVELHKQEKKTRFTNVRVLSAKIFYDS</sequence>
<name>A0AAD6LHJ0_9ROSI</name>
<dbReference type="SUPFAM" id="SSF52540">
    <property type="entry name" value="P-loop containing nucleoside triphosphate hydrolases"/>
    <property type="match status" value="1"/>
</dbReference>
<feature type="domain" description="Disease resistance N-terminal" evidence="7">
    <location>
        <begin position="10"/>
        <end position="97"/>
    </location>
</feature>
<dbReference type="CDD" id="cd14798">
    <property type="entry name" value="RX-CC_like"/>
    <property type="match status" value="1"/>
</dbReference>
<dbReference type="GO" id="GO:0051707">
    <property type="term" value="P:response to other organism"/>
    <property type="evidence" value="ECO:0007669"/>
    <property type="project" value="UniProtKB-ARBA"/>
</dbReference>
<keyword evidence="1" id="KW-0677">Repeat</keyword>
<dbReference type="InterPro" id="IPR058922">
    <property type="entry name" value="WHD_DRP"/>
</dbReference>
<dbReference type="InterPro" id="IPR055414">
    <property type="entry name" value="LRR_R13L4/SHOC2-like"/>
</dbReference>
<dbReference type="Pfam" id="PF00931">
    <property type="entry name" value="NB-ARC"/>
    <property type="match status" value="1"/>
</dbReference>
<dbReference type="Gene3D" id="3.80.10.10">
    <property type="entry name" value="Ribonuclease Inhibitor"/>
    <property type="match status" value="2"/>
</dbReference>
<dbReference type="AlphaFoldDB" id="A0AAD6LHJ0"/>
<protein>
    <submittedName>
        <fullName evidence="10">Disease resistance protein RGA3 isoform X2</fullName>
    </submittedName>
</protein>
<dbReference type="InterPro" id="IPR036388">
    <property type="entry name" value="WH-like_DNA-bd_sf"/>
</dbReference>
<dbReference type="InterPro" id="IPR032675">
    <property type="entry name" value="LRR_dom_sf"/>
</dbReference>
<dbReference type="Pfam" id="PF23559">
    <property type="entry name" value="WHD_DRP"/>
    <property type="match status" value="1"/>
</dbReference>
<gene>
    <name evidence="10" type="ORF">NC653_038689</name>
</gene>
<dbReference type="GO" id="GO:0006952">
    <property type="term" value="P:defense response"/>
    <property type="evidence" value="ECO:0007669"/>
    <property type="project" value="UniProtKB-KW"/>
</dbReference>
<evidence type="ECO:0000256" key="2">
    <source>
        <dbReference type="ARBA" id="ARBA00022741"/>
    </source>
</evidence>
<evidence type="ECO:0000256" key="5">
    <source>
        <dbReference type="SAM" id="Coils"/>
    </source>
</evidence>
<evidence type="ECO:0000256" key="3">
    <source>
        <dbReference type="ARBA" id="ARBA00022821"/>
    </source>
</evidence>
<dbReference type="Gene3D" id="3.40.50.300">
    <property type="entry name" value="P-loop containing nucleotide triphosphate hydrolases"/>
    <property type="match status" value="1"/>
</dbReference>
<evidence type="ECO:0000259" key="6">
    <source>
        <dbReference type="Pfam" id="PF00931"/>
    </source>
</evidence>
<dbReference type="Proteomes" id="UP001164929">
    <property type="component" value="Chromosome 17"/>
</dbReference>
<dbReference type="GO" id="GO:0005524">
    <property type="term" value="F:ATP binding"/>
    <property type="evidence" value="ECO:0007669"/>
    <property type="project" value="UniProtKB-KW"/>
</dbReference>
<dbReference type="PRINTS" id="PR00364">
    <property type="entry name" value="DISEASERSIST"/>
</dbReference>
<keyword evidence="4" id="KW-0067">ATP-binding</keyword>
<evidence type="ECO:0000256" key="1">
    <source>
        <dbReference type="ARBA" id="ARBA00022737"/>
    </source>
</evidence>
<dbReference type="GO" id="GO:0043531">
    <property type="term" value="F:ADP binding"/>
    <property type="evidence" value="ECO:0007669"/>
    <property type="project" value="InterPro"/>
</dbReference>
<evidence type="ECO:0000259" key="7">
    <source>
        <dbReference type="Pfam" id="PF18052"/>
    </source>
</evidence>
<comment type="caution">
    <text evidence="10">The sequence shown here is derived from an EMBL/GenBank/DDBJ whole genome shotgun (WGS) entry which is preliminary data.</text>
</comment>
<dbReference type="InterPro" id="IPR027417">
    <property type="entry name" value="P-loop_NTPase"/>
</dbReference>
<dbReference type="InterPro" id="IPR038005">
    <property type="entry name" value="RX-like_CC"/>
</dbReference>